<gene>
    <name evidence="2" type="ORF">GCM10023092_11040</name>
</gene>
<evidence type="ECO:0008006" key="4">
    <source>
        <dbReference type="Google" id="ProtNLM"/>
    </source>
</evidence>
<accession>A0ABP8MND1</accession>
<keyword evidence="1" id="KW-0732">Signal</keyword>
<evidence type="ECO:0000313" key="2">
    <source>
        <dbReference type="EMBL" id="GAA4452285.1"/>
    </source>
</evidence>
<feature type="chain" id="PRO_5046416654" description="DUF2846 domain-containing protein" evidence="1">
    <location>
        <begin position="19"/>
        <end position="145"/>
    </location>
</feature>
<dbReference type="Proteomes" id="UP001501410">
    <property type="component" value="Unassembled WGS sequence"/>
</dbReference>
<reference evidence="3" key="1">
    <citation type="journal article" date="2019" name="Int. J. Syst. Evol. Microbiol.">
        <title>The Global Catalogue of Microorganisms (GCM) 10K type strain sequencing project: providing services to taxonomists for standard genome sequencing and annotation.</title>
        <authorList>
            <consortium name="The Broad Institute Genomics Platform"/>
            <consortium name="The Broad Institute Genome Sequencing Center for Infectious Disease"/>
            <person name="Wu L."/>
            <person name="Ma J."/>
        </authorList>
    </citation>
    <scope>NUCLEOTIDE SEQUENCE [LARGE SCALE GENOMIC DNA]</scope>
    <source>
        <strain evidence="3">JCM 31921</strain>
    </source>
</reference>
<comment type="caution">
    <text evidence="2">The sequence shown here is derived from an EMBL/GenBank/DDBJ whole genome shotgun (WGS) entry which is preliminary data.</text>
</comment>
<name>A0ABP8MND1_9BACT</name>
<dbReference type="RefSeq" id="WP_344823665.1">
    <property type="nucleotide sequence ID" value="NZ_BAABEZ010000014.1"/>
</dbReference>
<sequence>MKPSTKTLLMLAATGMLASCTKKEVATTVHGYFYTPDSTVWSENPLHLYLDGVDKGSLPYIGGSDWNIPLTFSSAALESRALKVDFPSGNHIVEARTTSGKTVASSNMSILFYKNEVKSSSTSPIGGAGYYLDDNQKKMSVSLHP</sequence>
<protein>
    <recommendedName>
        <fullName evidence="4">DUF2846 domain-containing protein</fullName>
    </recommendedName>
</protein>
<organism evidence="2 3">
    <name type="scientific">Rurimicrobium arvi</name>
    <dbReference type="NCBI Taxonomy" id="2049916"/>
    <lineage>
        <taxon>Bacteria</taxon>
        <taxon>Pseudomonadati</taxon>
        <taxon>Bacteroidota</taxon>
        <taxon>Chitinophagia</taxon>
        <taxon>Chitinophagales</taxon>
        <taxon>Chitinophagaceae</taxon>
        <taxon>Rurimicrobium</taxon>
    </lineage>
</organism>
<dbReference type="EMBL" id="BAABEZ010000014">
    <property type="protein sequence ID" value="GAA4452285.1"/>
    <property type="molecule type" value="Genomic_DNA"/>
</dbReference>
<keyword evidence="3" id="KW-1185">Reference proteome</keyword>
<dbReference type="PROSITE" id="PS51257">
    <property type="entry name" value="PROKAR_LIPOPROTEIN"/>
    <property type="match status" value="1"/>
</dbReference>
<evidence type="ECO:0000256" key="1">
    <source>
        <dbReference type="SAM" id="SignalP"/>
    </source>
</evidence>
<feature type="signal peptide" evidence="1">
    <location>
        <begin position="1"/>
        <end position="18"/>
    </location>
</feature>
<proteinExistence type="predicted"/>
<evidence type="ECO:0000313" key="3">
    <source>
        <dbReference type="Proteomes" id="UP001501410"/>
    </source>
</evidence>